<dbReference type="KEGG" id="bsei:KMZ68_08225"/>
<protein>
    <submittedName>
        <fullName evidence="1">Uncharacterized protein</fullName>
    </submittedName>
</protein>
<evidence type="ECO:0000313" key="2">
    <source>
        <dbReference type="Proteomes" id="UP000680805"/>
    </source>
</evidence>
<dbReference type="Proteomes" id="UP000680805">
    <property type="component" value="Chromosome"/>
</dbReference>
<organism evidence="1 2">
    <name type="scientific">Bradyrhizobium sediminis</name>
    <dbReference type="NCBI Taxonomy" id="2840469"/>
    <lineage>
        <taxon>Bacteria</taxon>
        <taxon>Pseudomonadati</taxon>
        <taxon>Pseudomonadota</taxon>
        <taxon>Alphaproteobacteria</taxon>
        <taxon>Hyphomicrobiales</taxon>
        <taxon>Nitrobacteraceae</taxon>
        <taxon>Bradyrhizobium</taxon>
    </lineage>
</organism>
<evidence type="ECO:0000313" key="1">
    <source>
        <dbReference type="EMBL" id="QWG19798.1"/>
    </source>
</evidence>
<gene>
    <name evidence="1" type="ORF">KMZ68_08225</name>
</gene>
<sequence length="75" mass="8203">MVEKVITSPRNVVDFASYQRGRNAVGKAPAISARLCRYCGAALSEGEREDECSSAFNVEDASLRWQAAQILRGLI</sequence>
<dbReference type="AlphaFoldDB" id="A0A975RU95"/>
<reference evidence="1" key="1">
    <citation type="submission" date="2021-06" db="EMBL/GenBank/DDBJ databases">
        <title>Bradyrhizobium sp. S2-11-2 Genome sequencing.</title>
        <authorList>
            <person name="Jin L."/>
        </authorList>
    </citation>
    <scope>NUCLEOTIDE SEQUENCE</scope>
    <source>
        <strain evidence="1">S2-11-2</strain>
    </source>
</reference>
<proteinExistence type="predicted"/>
<accession>A0A975RU95</accession>
<dbReference type="RefSeq" id="WP_215615298.1">
    <property type="nucleotide sequence ID" value="NZ_CP076135.1"/>
</dbReference>
<name>A0A975RU95_9BRAD</name>
<dbReference type="EMBL" id="CP076135">
    <property type="protein sequence ID" value="QWG19798.1"/>
    <property type="molecule type" value="Genomic_DNA"/>
</dbReference>